<sequence length="90" mass="10108">MSCGVLLWGHAADIHGTFVLQNRAVREIYELEPLIASLRPSIETIIERQKASPIDDALEGLFGRSGCHVERKTLRPFCRLEETSVVLAYL</sequence>
<reference evidence="1 2" key="1">
    <citation type="journal article" date="2019" name="Commun. Biol.">
        <title>The bagworm genome reveals a unique fibroin gene that provides high tensile strength.</title>
        <authorList>
            <person name="Kono N."/>
            <person name="Nakamura H."/>
            <person name="Ohtoshi R."/>
            <person name="Tomita M."/>
            <person name="Numata K."/>
            <person name="Arakawa K."/>
        </authorList>
    </citation>
    <scope>NUCLEOTIDE SEQUENCE [LARGE SCALE GENOMIC DNA]</scope>
</reference>
<gene>
    <name evidence="1" type="ORF">EVAR_57710_1</name>
</gene>
<protein>
    <submittedName>
        <fullName evidence="1">Uncharacterized protein</fullName>
    </submittedName>
</protein>
<dbReference type="EMBL" id="BGZK01001104">
    <property type="protein sequence ID" value="GBP71326.1"/>
    <property type="molecule type" value="Genomic_DNA"/>
</dbReference>
<dbReference type="Proteomes" id="UP000299102">
    <property type="component" value="Unassembled WGS sequence"/>
</dbReference>
<evidence type="ECO:0000313" key="2">
    <source>
        <dbReference type="Proteomes" id="UP000299102"/>
    </source>
</evidence>
<evidence type="ECO:0000313" key="1">
    <source>
        <dbReference type="EMBL" id="GBP71326.1"/>
    </source>
</evidence>
<comment type="caution">
    <text evidence="1">The sequence shown here is derived from an EMBL/GenBank/DDBJ whole genome shotgun (WGS) entry which is preliminary data.</text>
</comment>
<keyword evidence="2" id="KW-1185">Reference proteome</keyword>
<proteinExistence type="predicted"/>
<name>A0A4C1Y609_EUMVA</name>
<dbReference type="AlphaFoldDB" id="A0A4C1Y609"/>
<accession>A0A4C1Y609</accession>
<organism evidence="1 2">
    <name type="scientific">Eumeta variegata</name>
    <name type="common">Bagworm moth</name>
    <name type="synonym">Eumeta japonica</name>
    <dbReference type="NCBI Taxonomy" id="151549"/>
    <lineage>
        <taxon>Eukaryota</taxon>
        <taxon>Metazoa</taxon>
        <taxon>Ecdysozoa</taxon>
        <taxon>Arthropoda</taxon>
        <taxon>Hexapoda</taxon>
        <taxon>Insecta</taxon>
        <taxon>Pterygota</taxon>
        <taxon>Neoptera</taxon>
        <taxon>Endopterygota</taxon>
        <taxon>Lepidoptera</taxon>
        <taxon>Glossata</taxon>
        <taxon>Ditrysia</taxon>
        <taxon>Tineoidea</taxon>
        <taxon>Psychidae</taxon>
        <taxon>Oiketicinae</taxon>
        <taxon>Eumeta</taxon>
    </lineage>
</organism>